<comment type="caution">
    <text evidence="2">The sequence shown here is derived from an EMBL/GenBank/DDBJ whole genome shotgun (WGS) entry which is preliminary data.</text>
</comment>
<proteinExistence type="predicted"/>
<organism evidence="2 3">
    <name type="scientific">Chaetoceros tenuissimus</name>
    <dbReference type="NCBI Taxonomy" id="426638"/>
    <lineage>
        <taxon>Eukaryota</taxon>
        <taxon>Sar</taxon>
        <taxon>Stramenopiles</taxon>
        <taxon>Ochrophyta</taxon>
        <taxon>Bacillariophyta</taxon>
        <taxon>Coscinodiscophyceae</taxon>
        <taxon>Chaetocerotophycidae</taxon>
        <taxon>Chaetocerotales</taxon>
        <taxon>Chaetocerotaceae</taxon>
        <taxon>Chaetoceros</taxon>
    </lineage>
</organism>
<dbReference type="Proteomes" id="UP001054902">
    <property type="component" value="Unassembled WGS sequence"/>
</dbReference>
<reference evidence="2 3" key="1">
    <citation type="journal article" date="2021" name="Sci. Rep.">
        <title>The genome of the diatom Chaetoceros tenuissimus carries an ancient integrated fragment of an extant virus.</title>
        <authorList>
            <person name="Hongo Y."/>
            <person name="Kimura K."/>
            <person name="Takaki Y."/>
            <person name="Yoshida Y."/>
            <person name="Baba S."/>
            <person name="Kobayashi G."/>
            <person name="Nagasaki K."/>
            <person name="Hano T."/>
            <person name="Tomaru Y."/>
        </authorList>
    </citation>
    <scope>NUCLEOTIDE SEQUENCE [LARGE SCALE GENOMIC DNA]</scope>
    <source>
        <strain evidence="2 3">NIES-3715</strain>
    </source>
</reference>
<gene>
    <name evidence="2" type="ORF">CTEN210_04965</name>
</gene>
<keyword evidence="3" id="KW-1185">Reference proteome</keyword>
<dbReference type="EMBL" id="BLLK01000027">
    <property type="protein sequence ID" value="GFH48488.1"/>
    <property type="molecule type" value="Genomic_DNA"/>
</dbReference>
<name>A0AAD3CM72_9STRA</name>
<protein>
    <recommendedName>
        <fullName evidence="4">PPIase cyclophilin-type domain-containing protein</fullName>
    </recommendedName>
</protein>
<evidence type="ECO:0000313" key="3">
    <source>
        <dbReference type="Proteomes" id="UP001054902"/>
    </source>
</evidence>
<dbReference type="AlphaFoldDB" id="A0AAD3CM72"/>
<feature type="region of interest" description="Disordered" evidence="1">
    <location>
        <begin position="79"/>
        <end position="102"/>
    </location>
</feature>
<evidence type="ECO:0000256" key="1">
    <source>
        <dbReference type="SAM" id="MobiDB-lite"/>
    </source>
</evidence>
<accession>A0AAD3CM72</accession>
<evidence type="ECO:0008006" key="4">
    <source>
        <dbReference type="Google" id="ProtNLM"/>
    </source>
</evidence>
<sequence length="446" mass="51155">MEMNITKYNLKRQVSNRVPRTLELDEFKNKRIDDGQVLGKFHRHSSQSKPLPAISKYEEHAPSPLRENNKIRNKSLDSLPKAHPTPIYEGVSPSKSSQQLRRRSFKSFEHAKMKDSHFATKNESFLVLAKDDSKSSVYKEAMLGKKRKLSSHEHEKVNIEDLLLQAARERKLNLEKPADPKCYELRVNSRIALAILCFLTLLSFQDMKQAFVSGFQLLNLKNSELITATKLRKRADPFAIIQEQNEDMKKSINSLNKRKRVRGRTINYLIGGIRERSRLSILEKFGEGPYRVEFDVLRQVDGKESADKFTVEIQPLLKDLPHAIYIFLEQIHYNLYNGSFIQMGESYSHAVVNESSMENKDAPLKKFGLVPEAFYEEHSKSLDQQKLTIGFKDSESGFFINSSPEATDNMQGKQTIFGKIVDGGKIFTKEESIFPARIKIVAAKLL</sequence>
<evidence type="ECO:0000313" key="2">
    <source>
        <dbReference type="EMBL" id="GFH48488.1"/>
    </source>
</evidence>